<feature type="domain" description="STAS" evidence="4">
    <location>
        <begin position="198"/>
        <end position="309"/>
    </location>
</feature>
<evidence type="ECO:0000256" key="2">
    <source>
        <dbReference type="SAM" id="Coils"/>
    </source>
</evidence>
<dbReference type="InterPro" id="IPR051932">
    <property type="entry name" value="Bact_StressResp_Reg"/>
</dbReference>
<reference evidence="5 6" key="1">
    <citation type="submission" date="2015-07" db="EMBL/GenBank/DDBJ databases">
        <title>Genome analysis of myxobacterium Chondromyces crocatus Cm c5 reveals a high potential for natural compound synthesis and the genetic basis for the loss of fruiting body formation.</title>
        <authorList>
            <person name="Zaburannyi N."/>
            <person name="Bunk B."/>
            <person name="Maier J."/>
            <person name="Overmann J."/>
            <person name="Mueller R."/>
        </authorList>
    </citation>
    <scope>NUCLEOTIDE SEQUENCE [LARGE SCALE GENOMIC DNA]</scope>
    <source>
        <strain evidence="5 6">Cm c5</strain>
    </source>
</reference>
<dbReference type="STRING" id="52.CMC5_055610"/>
<evidence type="ECO:0000313" key="5">
    <source>
        <dbReference type="EMBL" id="AKT41361.1"/>
    </source>
</evidence>
<dbReference type="InterPro" id="IPR000700">
    <property type="entry name" value="PAS-assoc_C"/>
</dbReference>
<dbReference type="PANTHER" id="PTHR33745:SF3">
    <property type="entry name" value="RSBT CO-ANTAGONIST PROTEIN RSBRC"/>
    <property type="match status" value="1"/>
</dbReference>
<dbReference type="PROSITE" id="PS50113">
    <property type="entry name" value="PAC"/>
    <property type="match status" value="1"/>
</dbReference>
<dbReference type="Gene3D" id="3.30.750.24">
    <property type="entry name" value="STAS domain"/>
    <property type="match status" value="1"/>
</dbReference>
<dbReference type="InterPro" id="IPR002645">
    <property type="entry name" value="STAS_dom"/>
</dbReference>
<proteinExistence type="predicted"/>
<dbReference type="Gene3D" id="3.30.450.20">
    <property type="entry name" value="PAS domain"/>
    <property type="match status" value="1"/>
</dbReference>
<organism evidence="5 6">
    <name type="scientific">Chondromyces crocatus</name>
    <dbReference type="NCBI Taxonomy" id="52"/>
    <lineage>
        <taxon>Bacteria</taxon>
        <taxon>Pseudomonadati</taxon>
        <taxon>Myxococcota</taxon>
        <taxon>Polyangia</taxon>
        <taxon>Polyangiales</taxon>
        <taxon>Polyangiaceae</taxon>
        <taxon>Chondromyces</taxon>
    </lineage>
</organism>
<sequence>MSNHPPNAQEAELLALRAQLAECQAEREQLRTALQCTRDALRTEQEQAIQLLMNLPAAICYFHGPELVIGFANARYVDLSGNRDLIGKPVLEALPELEAQGFAALLQQVYRTGEPYIGVAAPGQTILEEGVDPADRWYDVVYQPVRDTRGQVDGVLAQVTDVTERVLGRLRLDQLSSERAALQEELILTQQAALRELATPLVPVADGVIAMPLVGTIDTERAGHILEALLEGVSEQRAHVALLDVTGVRTMDEQVATALLRTARAAQLLGAEVVLTGLGPGVAQALVSLGVDFGGITTLRSLQAGIHHALRRRTNRRKPQTS</sequence>
<dbReference type="InterPro" id="IPR035965">
    <property type="entry name" value="PAS-like_dom_sf"/>
</dbReference>
<dbReference type="AlphaFoldDB" id="A0A0K1EKG8"/>
<dbReference type="Pfam" id="PF01740">
    <property type="entry name" value="STAS"/>
    <property type="match status" value="1"/>
</dbReference>
<dbReference type="SUPFAM" id="SSF55785">
    <property type="entry name" value="PYP-like sensor domain (PAS domain)"/>
    <property type="match status" value="1"/>
</dbReference>
<keyword evidence="2" id="KW-0175">Coiled coil</keyword>
<dbReference type="EMBL" id="CP012159">
    <property type="protein sequence ID" value="AKT41361.1"/>
    <property type="molecule type" value="Genomic_DNA"/>
</dbReference>
<dbReference type="PROSITE" id="PS50801">
    <property type="entry name" value="STAS"/>
    <property type="match status" value="1"/>
</dbReference>
<dbReference type="Pfam" id="PF08448">
    <property type="entry name" value="PAS_4"/>
    <property type="match status" value="1"/>
</dbReference>
<dbReference type="Proteomes" id="UP000067626">
    <property type="component" value="Chromosome"/>
</dbReference>
<feature type="domain" description="PAC" evidence="3">
    <location>
        <begin position="121"/>
        <end position="174"/>
    </location>
</feature>
<dbReference type="PATRIC" id="fig|52.7.peg.6126"/>
<feature type="coiled-coil region" evidence="2">
    <location>
        <begin position="13"/>
        <end position="47"/>
    </location>
</feature>
<evidence type="ECO:0000313" key="6">
    <source>
        <dbReference type="Proteomes" id="UP000067626"/>
    </source>
</evidence>
<evidence type="ECO:0000259" key="3">
    <source>
        <dbReference type="PROSITE" id="PS50113"/>
    </source>
</evidence>
<dbReference type="OrthoDB" id="9787818at2"/>
<protein>
    <recommendedName>
        <fullName evidence="7">STAS domain-containing protein</fullName>
    </recommendedName>
</protein>
<dbReference type="SUPFAM" id="SSF52091">
    <property type="entry name" value="SpoIIaa-like"/>
    <property type="match status" value="1"/>
</dbReference>
<dbReference type="InterPro" id="IPR013656">
    <property type="entry name" value="PAS_4"/>
</dbReference>
<dbReference type="KEGG" id="ccro:CMC5_055610"/>
<name>A0A0K1EKG8_CHOCO</name>
<dbReference type="InterPro" id="IPR036513">
    <property type="entry name" value="STAS_dom_sf"/>
</dbReference>
<keyword evidence="6" id="KW-1185">Reference proteome</keyword>
<dbReference type="RefSeq" id="WP_050433166.1">
    <property type="nucleotide sequence ID" value="NZ_CP012159.1"/>
</dbReference>
<evidence type="ECO:0000256" key="1">
    <source>
        <dbReference type="ARBA" id="ARBA00022553"/>
    </source>
</evidence>
<evidence type="ECO:0008006" key="7">
    <source>
        <dbReference type="Google" id="ProtNLM"/>
    </source>
</evidence>
<accession>A0A0K1EKG8</accession>
<dbReference type="PANTHER" id="PTHR33745">
    <property type="entry name" value="RSBT ANTAGONIST PROTEIN RSBS-RELATED"/>
    <property type="match status" value="1"/>
</dbReference>
<gene>
    <name evidence="5" type="ORF">CMC5_055610</name>
</gene>
<evidence type="ECO:0000259" key="4">
    <source>
        <dbReference type="PROSITE" id="PS50801"/>
    </source>
</evidence>
<dbReference type="CDD" id="cd07041">
    <property type="entry name" value="STAS_RsbR_RsbS_like"/>
    <property type="match status" value="1"/>
</dbReference>
<keyword evidence="1" id="KW-0597">Phosphoprotein</keyword>